<keyword evidence="5" id="KW-1185">Reference proteome</keyword>
<feature type="transmembrane region" description="Helical" evidence="1">
    <location>
        <begin position="70"/>
        <end position="91"/>
    </location>
</feature>
<gene>
    <name evidence="2" type="ORF">CLPA_c27210</name>
    <name evidence="3" type="ORF">CP6013_00462</name>
</gene>
<dbReference type="KEGG" id="cpae:CPAST_c27210"/>
<reference evidence="2 5" key="1">
    <citation type="journal article" date="2015" name="Genome Announc.">
        <title>Complete Genome Sequence of the Nitrogen-Fixing and Solvent-Producing Clostridium pasteurianum DSM 525.</title>
        <authorList>
            <person name="Poehlein A."/>
            <person name="Grosse-Honebrink A."/>
            <person name="Zhang Y."/>
            <person name="Minton N.P."/>
            <person name="Daniel R."/>
        </authorList>
    </citation>
    <scope>NUCLEOTIDE SEQUENCE [LARGE SCALE GENOMIC DNA]</scope>
    <source>
        <strain evidence="2">DSM 525</strain>
        <strain evidence="5">DSM 525 / ATCC 6013</strain>
    </source>
</reference>
<keyword evidence="1" id="KW-0472">Membrane</keyword>
<dbReference type="AlphaFoldDB" id="A0A0H3J9J9"/>
<evidence type="ECO:0000313" key="2">
    <source>
        <dbReference type="EMBL" id="AJA52776.1"/>
    </source>
</evidence>
<reference evidence="3 4" key="3">
    <citation type="journal article" name="Genome Announc.">
        <title>Improved Draft Genome Sequence of Clostridium pasteurianum Strain ATCC 6013 (DSM 525) Using a Hybrid Next-Generation Sequencing Approach.</title>
        <authorList>
            <person name="Pyne M.E."/>
            <person name="Utturkar S."/>
            <person name="Brown S.D."/>
            <person name="Moo-Young M."/>
            <person name="Chung D.A."/>
            <person name="Chou C.P."/>
        </authorList>
    </citation>
    <scope>NUCLEOTIDE SEQUENCE [LARGE SCALE GENOMIC DNA]</scope>
    <source>
        <strain evidence="3 4">ATCC 6013</strain>
    </source>
</reference>
<evidence type="ECO:0000313" key="5">
    <source>
        <dbReference type="Proteomes" id="UP000030905"/>
    </source>
</evidence>
<dbReference type="Proteomes" id="UP000030905">
    <property type="component" value="Chromosome"/>
</dbReference>
<evidence type="ECO:0000313" key="4">
    <source>
        <dbReference type="Proteomes" id="UP000028042"/>
    </source>
</evidence>
<reference evidence="3" key="2">
    <citation type="submission" date="2015-10" db="EMBL/GenBank/DDBJ databases">
        <title>Improved Draft Genome Sequence of Clostridium pasteurianum Strain ATCC 6013 (DSM 525) Using a Hybrid Next-Generation Sequencing Approach.</title>
        <authorList>
            <person name="Pyne M.E."/>
            <person name="Utturkar S.M."/>
            <person name="Brown S.D."/>
            <person name="Moo-Young M."/>
            <person name="Chung D.A."/>
            <person name="Chou P.C."/>
        </authorList>
    </citation>
    <scope>NUCLEOTIDE SEQUENCE</scope>
    <source>
        <strain evidence="3">ATCC 6013</strain>
    </source>
</reference>
<accession>A0A0H3J9J9</accession>
<dbReference type="eggNOG" id="ENOG5030U3J">
    <property type="taxonomic scope" value="Bacteria"/>
</dbReference>
<evidence type="ECO:0000313" key="3">
    <source>
        <dbReference type="EMBL" id="KRU11215.1"/>
    </source>
</evidence>
<dbReference type="RefSeq" id="WP_034829947.1">
    <property type="nucleotide sequence ID" value="NZ_JPGY02000001.1"/>
</dbReference>
<name>A0A0H3J9J9_CLOPA</name>
<keyword evidence="1" id="KW-1133">Transmembrane helix</keyword>
<dbReference type="PATRIC" id="fig|1262449.7.peg.2742"/>
<sequence length="224" mass="26295">MNLLSLMIPSETQFNDTVQEILKGAEYKHLNNAFSDMIEGIKETLIKLILKVLENTFSNMSNVSSISENLSTVFIIIGILILLGLIIFISIKISKSFEKRQRIREILGEKIDNNTTPNSLRHKADNFRKQKDFRKAIRYEFIALLLLMHTKGVLYLDEAKTNREIYEYLEKNKISTLKAFKYLSETFNECWYGHKLKEDRVYDQWQSNMSSVWNEVINLENKNK</sequence>
<dbReference type="EMBL" id="JPGY02000001">
    <property type="protein sequence ID" value="KRU11215.1"/>
    <property type="molecule type" value="Genomic_DNA"/>
</dbReference>
<evidence type="ECO:0008006" key="6">
    <source>
        <dbReference type="Google" id="ProtNLM"/>
    </source>
</evidence>
<protein>
    <recommendedName>
        <fullName evidence="6">DUF4129 domain-containing protein</fullName>
    </recommendedName>
</protein>
<dbReference type="Proteomes" id="UP000028042">
    <property type="component" value="Unassembled WGS sequence"/>
</dbReference>
<dbReference type="KEGG" id="cpat:CLPA_c27210"/>
<evidence type="ECO:0000256" key="1">
    <source>
        <dbReference type="SAM" id="Phobius"/>
    </source>
</evidence>
<proteinExistence type="predicted"/>
<keyword evidence="1" id="KW-0812">Transmembrane</keyword>
<dbReference type="EMBL" id="CP009268">
    <property type="protein sequence ID" value="AJA52776.1"/>
    <property type="molecule type" value="Genomic_DNA"/>
</dbReference>
<organism evidence="2 5">
    <name type="scientific">Clostridium pasteurianum DSM 525 = ATCC 6013</name>
    <dbReference type="NCBI Taxonomy" id="1262449"/>
    <lineage>
        <taxon>Bacteria</taxon>
        <taxon>Bacillati</taxon>
        <taxon>Bacillota</taxon>
        <taxon>Clostridia</taxon>
        <taxon>Eubacteriales</taxon>
        <taxon>Clostridiaceae</taxon>
        <taxon>Clostridium</taxon>
    </lineage>
</organism>